<reference evidence="2" key="1">
    <citation type="submission" date="2018-06" db="EMBL/GenBank/DDBJ databases">
        <authorList>
            <person name="Zhirakovskaya E."/>
        </authorList>
    </citation>
    <scope>NUCLEOTIDE SEQUENCE</scope>
</reference>
<dbReference type="PANTHER" id="PTHR43312:SF1">
    <property type="entry name" value="NADP-DEPENDENT OXIDOREDUCTASE DOMAIN-CONTAINING PROTEIN"/>
    <property type="match status" value="1"/>
</dbReference>
<dbReference type="PANTHER" id="PTHR43312">
    <property type="entry name" value="D-THREO-ALDOSE 1-DEHYDROGENASE"/>
    <property type="match status" value="1"/>
</dbReference>
<evidence type="ECO:0000259" key="1">
    <source>
        <dbReference type="Pfam" id="PF00248"/>
    </source>
</evidence>
<feature type="domain" description="NADP-dependent oxidoreductase" evidence="1">
    <location>
        <begin position="82"/>
        <end position="171"/>
    </location>
</feature>
<name>A0A3B1CH74_9ZZZZ</name>
<gene>
    <name evidence="2" type="ORF">MNBD_NITROSPINAE02-992</name>
</gene>
<evidence type="ECO:0000313" key="2">
    <source>
        <dbReference type="EMBL" id="VAX23318.1"/>
    </source>
</evidence>
<proteinExistence type="predicted"/>
<dbReference type="InterPro" id="IPR023210">
    <property type="entry name" value="NADP_OxRdtase_dom"/>
</dbReference>
<dbReference type="EMBL" id="UOGE01000084">
    <property type="protein sequence ID" value="VAX23318.1"/>
    <property type="molecule type" value="Genomic_DNA"/>
</dbReference>
<dbReference type="AlphaFoldDB" id="A0A3B1CH74"/>
<dbReference type="InterPro" id="IPR036812">
    <property type="entry name" value="NAD(P)_OxRdtase_dom_sf"/>
</dbReference>
<organism evidence="2">
    <name type="scientific">hydrothermal vent metagenome</name>
    <dbReference type="NCBI Taxonomy" id="652676"/>
    <lineage>
        <taxon>unclassified sequences</taxon>
        <taxon>metagenomes</taxon>
        <taxon>ecological metagenomes</taxon>
    </lineage>
</organism>
<sequence length="266" mass="29908">MPKAFERKVFGKTGFTAGPLGIGSSYGPSGKSIEEAFDRGVNYFYWGWRRRAGMRDGLREVVSKNREKAFITINVIVPSYFLIKRSVTKSLKALGTDYIDGIQFYLRSGGLWQSQIDTALQLKEEGLIRHIGVSSHHRPAFEKFLGEPFSDFYHVRYNAKHRGAEKDVFPLMPPKGDERRPGMVAFTVTSWAQLIKASSAKLGGLPTPTAGDCYRFAMSNPDIDICITGPANDEQMRHALDAVDKGPMSEEELTWMRDVGDRLYKK</sequence>
<accession>A0A3B1CH74</accession>
<dbReference type="SUPFAM" id="SSF51430">
    <property type="entry name" value="NAD(P)-linked oxidoreductase"/>
    <property type="match status" value="1"/>
</dbReference>
<dbReference type="Gene3D" id="3.20.20.100">
    <property type="entry name" value="NADP-dependent oxidoreductase domain"/>
    <property type="match status" value="1"/>
</dbReference>
<dbReference type="InterPro" id="IPR053135">
    <property type="entry name" value="AKR2_Oxidoreductase"/>
</dbReference>
<dbReference type="Pfam" id="PF00248">
    <property type="entry name" value="Aldo_ket_red"/>
    <property type="match status" value="1"/>
</dbReference>
<protein>
    <recommendedName>
        <fullName evidence="1">NADP-dependent oxidoreductase domain-containing protein</fullName>
    </recommendedName>
</protein>